<evidence type="ECO:0000313" key="2">
    <source>
        <dbReference type="Proteomes" id="UP000036681"/>
    </source>
</evidence>
<dbReference type="AlphaFoldDB" id="A0A0M3I321"/>
<dbReference type="Proteomes" id="UP000036681">
    <property type="component" value="Unplaced"/>
</dbReference>
<organism evidence="2 3">
    <name type="scientific">Ascaris lumbricoides</name>
    <name type="common">Giant roundworm</name>
    <dbReference type="NCBI Taxonomy" id="6252"/>
    <lineage>
        <taxon>Eukaryota</taxon>
        <taxon>Metazoa</taxon>
        <taxon>Ecdysozoa</taxon>
        <taxon>Nematoda</taxon>
        <taxon>Chromadorea</taxon>
        <taxon>Rhabditida</taxon>
        <taxon>Spirurina</taxon>
        <taxon>Ascaridomorpha</taxon>
        <taxon>Ascaridoidea</taxon>
        <taxon>Ascarididae</taxon>
        <taxon>Ascaris</taxon>
    </lineage>
</organism>
<dbReference type="WBParaSite" id="ALUE_0001098301-mRNA-1">
    <property type="protein sequence ID" value="ALUE_0001098301-mRNA-1"/>
    <property type="gene ID" value="ALUE_0001098301"/>
</dbReference>
<feature type="region of interest" description="Disordered" evidence="1">
    <location>
        <begin position="52"/>
        <end position="174"/>
    </location>
</feature>
<reference evidence="3" key="1">
    <citation type="submission" date="2017-02" db="UniProtKB">
        <authorList>
            <consortium name="WormBaseParasite"/>
        </authorList>
    </citation>
    <scope>IDENTIFICATION</scope>
</reference>
<name>A0A0M3I321_ASCLU</name>
<protein>
    <submittedName>
        <fullName evidence="3">Alba domain-containing protein</fullName>
    </submittedName>
</protein>
<accession>A0A0M3I321</accession>
<sequence length="278" mass="29733">KVIFVHGEPDPSEQLSAGDISETADTEFGFENYVVHAQVVTVVRDPPPPIPLPTEVRSDDTVPQPTVNGTTYNPEMLPNEAVWAPSGENEVKAETASQKTIQENGDRASDQARRSMRFKRNGRGRGGARPRNAPPREVGEQQQQQIRANKGIRDQNAGGRYTGRGGKGSGFRGGAGAYTNRNGGGRAGGGGYGNTNGYAYAYDYASSHPHRQAGFNFANDPHKPNAVAPLVFDGGGAAKAFHGGICQSDLPAISFTHRGLYTVEGETCAELVEWFCTN</sequence>
<evidence type="ECO:0000256" key="1">
    <source>
        <dbReference type="SAM" id="MobiDB-lite"/>
    </source>
</evidence>
<feature type="compositionally biased region" description="Polar residues" evidence="1">
    <location>
        <begin position="61"/>
        <end position="73"/>
    </location>
</feature>
<feature type="compositionally biased region" description="Basic residues" evidence="1">
    <location>
        <begin position="114"/>
        <end position="128"/>
    </location>
</feature>
<keyword evidence="2" id="KW-1185">Reference proteome</keyword>
<evidence type="ECO:0000313" key="3">
    <source>
        <dbReference type="WBParaSite" id="ALUE_0001098301-mRNA-1"/>
    </source>
</evidence>
<feature type="compositionally biased region" description="Gly residues" evidence="1">
    <location>
        <begin position="160"/>
        <end position="174"/>
    </location>
</feature>
<feature type="compositionally biased region" description="Basic and acidic residues" evidence="1">
    <location>
        <begin position="104"/>
        <end position="113"/>
    </location>
</feature>
<proteinExistence type="predicted"/>